<dbReference type="Gene3D" id="3.40.309.10">
    <property type="entry name" value="Aldehyde Dehydrogenase, Chain A, domain 2"/>
    <property type="match status" value="1"/>
</dbReference>
<keyword evidence="3" id="KW-0520">NAD</keyword>
<evidence type="ECO:0000313" key="8">
    <source>
        <dbReference type="EMBL" id="MFC5723925.1"/>
    </source>
</evidence>
<organism evidence="8 9">
    <name type="scientific">Streptomyces gamaensis</name>
    <dbReference type="NCBI Taxonomy" id="1763542"/>
    <lineage>
        <taxon>Bacteria</taxon>
        <taxon>Bacillati</taxon>
        <taxon>Actinomycetota</taxon>
        <taxon>Actinomycetes</taxon>
        <taxon>Kitasatosporales</taxon>
        <taxon>Streptomycetaceae</taxon>
        <taxon>Streptomyces</taxon>
    </lineage>
</organism>
<evidence type="ECO:0000313" key="9">
    <source>
        <dbReference type="Proteomes" id="UP001596083"/>
    </source>
</evidence>
<evidence type="ECO:0000259" key="7">
    <source>
        <dbReference type="Pfam" id="PF00171"/>
    </source>
</evidence>
<dbReference type="RefSeq" id="WP_390320344.1">
    <property type="nucleotide sequence ID" value="NZ_JBHSPB010000021.1"/>
</dbReference>
<name>A0ABW0ZBF2_9ACTN</name>
<keyword evidence="2 6" id="KW-0560">Oxidoreductase</keyword>
<dbReference type="PANTHER" id="PTHR43860:SF2">
    <property type="entry name" value="BETAINE ALDEHYDE DEHYDROGENASE-RELATED"/>
    <property type="match status" value="1"/>
</dbReference>
<dbReference type="Gene3D" id="3.40.605.10">
    <property type="entry name" value="Aldehyde Dehydrogenase, Chain A, domain 1"/>
    <property type="match status" value="1"/>
</dbReference>
<keyword evidence="9" id="KW-1185">Reference proteome</keyword>
<evidence type="ECO:0000256" key="1">
    <source>
        <dbReference type="ARBA" id="ARBA00009986"/>
    </source>
</evidence>
<dbReference type="PANTHER" id="PTHR43860">
    <property type="entry name" value="BETAINE ALDEHYDE DEHYDROGENASE"/>
    <property type="match status" value="1"/>
</dbReference>
<comment type="pathway">
    <text evidence="4">Amine and polyamine biosynthesis; betaine biosynthesis via choline pathway; betaine from betaine aldehyde: step 1/1.</text>
</comment>
<evidence type="ECO:0000256" key="6">
    <source>
        <dbReference type="RuleBase" id="RU003345"/>
    </source>
</evidence>
<evidence type="ECO:0000256" key="3">
    <source>
        <dbReference type="ARBA" id="ARBA00023027"/>
    </source>
</evidence>
<dbReference type="Pfam" id="PF00171">
    <property type="entry name" value="Aldedh"/>
    <property type="match status" value="1"/>
</dbReference>
<dbReference type="InterPro" id="IPR016161">
    <property type="entry name" value="Ald_DH/histidinol_DH"/>
</dbReference>
<dbReference type="PROSITE" id="PS00687">
    <property type="entry name" value="ALDEHYDE_DEHYDR_GLU"/>
    <property type="match status" value="1"/>
</dbReference>
<proteinExistence type="inferred from homology"/>
<dbReference type="PROSITE" id="PS00070">
    <property type="entry name" value="ALDEHYDE_DEHYDR_CYS"/>
    <property type="match status" value="1"/>
</dbReference>
<dbReference type="InterPro" id="IPR016160">
    <property type="entry name" value="Ald_DH_CS_CYS"/>
</dbReference>
<comment type="caution">
    <text evidence="8">The sequence shown here is derived from an EMBL/GenBank/DDBJ whole genome shotgun (WGS) entry which is preliminary data.</text>
</comment>
<gene>
    <name evidence="8" type="ORF">ACFP1Z_27545</name>
</gene>
<evidence type="ECO:0000256" key="4">
    <source>
        <dbReference type="ARBA" id="ARBA00037921"/>
    </source>
</evidence>
<dbReference type="InterPro" id="IPR016163">
    <property type="entry name" value="Ald_DH_C"/>
</dbReference>
<feature type="domain" description="Aldehyde dehydrogenase" evidence="7">
    <location>
        <begin position="13"/>
        <end position="488"/>
    </location>
</feature>
<dbReference type="InterPro" id="IPR029510">
    <property type="entry name" value="Ald_DH_CS_GLU"/>
</dbReference>
<accession>A0ABW0ZBF2</accession>
<evidence type="ECO:0000256" key="5">
    <source>
        <dbReference type="PROSITE-ProRule" id="PRU10007"/>
    </source>
</evidence>
<dbReference type="SUPFAM" id="SSF53720">
    <property type="entry name" value="ALDH-like"/>
    <property type="match status" value="1"/>
</dbReference>
<sequence length="502" mass="53301">MSSVETIHVDGVWRGAASGRTREVLDPADATVLAVVSEAGADDADAAVAAAHRAFDGGAGVWPRTPVAQRADLLRQVADLLQRDREAIALTESRDTGKTLEEGRIDVDCVTDAFRYFADLVVGEGAGRVVDAGTPEVHSVVVYEPVGVCALITPWNYPLLQASWKIAPALAAGNTFVIKPSEVTPLSTVHLIRLLAEAGLPDGVANLVTGAGDPAGARLAEHPHVDMVSFTGGLASGTAVGRAAVTGVKKVALELGGKNPNVVFADACETEEDFDAAVDQALNAAFIHSGQVCSAGSRLIVEESLRERFVTELARRAEKIRLGRGTVKGVECGPLVSAAQLAKTEAYVASALAEGAELRTGGTRPEPSDIRPESGYFYAPTVLDRCHREMTVVREETFGPILTVETFRTEDEAVALANDTEYGLAGAVWTKDVARGRRVAGRLRHGTVWINDFHPYLPQAEWGGFGKSGIGRELGPAGLAEYREPKHVYQNLAPRAVRWFAG</sequence>
<reference evidence="9" key="1">
    <citation type="journal article" date="2019" name="Int. J. Syst. Evol. Microbiol.">
        <title>The Global Catalogue of Microorganisms (GCM) 10K type strain sequencing project: providing services to taxonomists for standard genome sequencing and annotation.</title>
        <authorList>
            <consortium name="The Broad Institute Genomics Platform"/>
            <consortium name="The Broad Institute Genome Sequencing Center for Infectious Disease"/>
            <person name="Wu L."/>
            <person name="Ma J."/>
        </authorList>
    </citation>
    <scope>NUCLEOTIDE SEQUENCE [LARGE SCALE GENOMIC DNA]</scope>
    <source>
        <strain evidence="9">CGMCC 4.7304</strain>
    </source>
</reference>
<evidence type="ECO:0000256" key="2">
    <source>
        <dbReference type="ARBA" id="ARBA00023002"/>
    </source>
</evidence>
<dbReference type="InterPro" id="IPR015590">
    <property type="entry name" value="Aldehyde_DH_dom"/>
</dbReference>
<dbReference type="Proteomes" id="UP001596083">
    <property type="component" value="Unassembled WGS sequence"/>
</dbReference>
<protein>
    <submittedName>
        <fullName evidence="8">Aldehyde dehydrogenase family protein</fullName>
    </submittedName>
</protein>
<dbReference type="InterPro" id="IPR016162">
    <property type="entry name" value="Ald_DH_N"/>
</dbReference>
<feature type="active site" evidence="5">
    <location>
        <position position="254"/>
    </location>
</feature>
<dbReference type="EMBL" id="JBHSPB010000021">
    <property type="protein sequence ID" value="MFC5723925.1"/>
    <property type="molecule type" value="Genomic_DNA"/>
</dbReference>
<comment type="similarity">
    <text evidence="1 6">Belongs to the aldehyde dehydrogenase family.</text>
</comment>